<sequence>MVVIIRSPSVNKIQTRIEITNGNKKAPAVDIQQRPLKHSHGALLSALYIIKSP</sequence>
<dbReference type="AlphaFoldDB" id="A0A1H4FKC6"/>
<reference evidence="2" key="1">
    <citation type="submission" date="2016-10" db="EMBL/GenBank/DDBJ databases">
        <authorList>
            <person name="Varghese N."/>
            <person name="Submissions S."/>
        </authorList>
    </citation>
    <scope>NUCLEOTIDE SEQUENCE [LARGE SCALE GENOMIC DNA]</scope>
    <source>
        <strain evidence="2">DSM 23920</strain>
    </source>
</reference>
<organism evidence="1 2">
    <name type="scientific">Chitinophaga terrae</name>
    <name type="common">ex Kim and Jung 2007</name>
    <dbReference type="NCBI Taxonomy" id="408074"/>
    <lineage>
        <taxon>Bacteria</taxon>
        <taxon>Pseudomonadati</taxon>
        <taxon>Bacteroidota</taxon>
        <taxon>Chitinophagia</taxon>
        <taxon>Chitinophagales</taxon>
        <taxon>Chitinophagaceae</taxon>
        <taxon>Chitinophaga</taxon>
    </lineage>
</organism>
<protein>
    <submittedName>
        <fullName evidence="1">Uncharacterized protein</fullName>
    </submittedName>
</protein>
<evidence type="ECO:0000313" key="1">
    <source>
        <dbReference type="EMBL" id="SEA97198.1"/>
    </source>
</evidence>
<keyword evidence="2" id="KW-1185">Reference proteome</keyword>
<proteinExistence type="predicted"/>
<dbReference type="EMBL" id="FNRL01000025">
    <property type="protein sequence ID" value="SEA97198.1"/>
    <property type="molecule type" value="Genomic_DNA"/>
</dbReference>
<evidence type="ECO:0000313" key="2">
    <source>
        <dbReference type="Proteomes" id="UP000199656"/>
    </source>
</evidence>
<dbReference type="Proteomes" id="UP000199656">
    <property type="component" value="Unassembled WGS sequence"/>
</dbReference>
<accession>A0A1H4FKC6</accession>
<dbReference type="STRING" id="408074.SAMN05660909_04433"/>
<name>A0A1H4FKC6_9BACT</name>
<gene>
    <name evidence="1" type="ORF">SAMN05660909_04433</name>
</gene>